<dbReference type="Proteomes" id="UP000516415">
    <property type="component" value="Segment"/>
</dbReference>
<dbReference type="EMBL" id="MT740307">
    <property type="protein sequence ID" value="QNR53806.1"/>
    <property type="molecule type" value="Genomic_DNA"/>
</dbReference>
<gene>
    <name evidence="2" type="ORF">phiK7A1_016c</name>
</gene>
<keyword evidence="1" id="KW-1133">Transmembrane helix</keyword>
<proteinExistence type="predicted"/>
<evidence type="ECO:0000313" key="2">
    <source>
        <dbReference type="EMBL" id="QNR53806.1"/>
    </source>
</evidence>
<reference evidence="2 3" key="1">
    <citation type="submission" date="2020-07" db="EMBL/GenBank/DDBJ databases">
        <authorList>
            <person name="Martino G."/>
            <person name="Holtappels D."/>
            <person name="Wagemans J."/>
            <person name="Lavigne R."/>
            <person name="Turina M."/>
            <person name="Ciuffo M."/>
        </authorList>
    </citation>
    <scope>NUCLEOTIDE SEQUENCE [LARGE SCALE GENOMIC DNA]</scope>
</reference>
<evidence type="ECO:0000313" key="3">
    <source>
        <dbReference type="Proteomes" id="UP000516415"/>
    </source>
</evidence>
<keyword evidence="3" id="KW-1185">Reference proteome</keyword>
<name>A0A7H0XFL6_9CAUD</name>
<keyword evidence="1" id="KW-0472">Membrane</keyword>
<feature type="transmembrane region" description="Helical" evidence="1">
    <location>
        <begin position="6"/>
        <end position="31"/>
    </location>
</feature>
<sequence length="87" mass="9781">MIEFVLTNWIAIAAVYGIIYAVYVIYALFAIRFEEQRRVTKRDFQEVCGEAVIGPILLPCRIIKNAFMTVQASLLAMVNAGLPKEGK</sequence>
<evidence type="ECO:0000256" key="1">
    <source>
        <dbReference type="SAM" id="Phobius"/>
    </source>
</evidence>
<keyword evidence="1" id="KW-0812">Transmembrane</keyword>
<organism evidence="2 3">
    <name type="scientific">Pseudomonas phage phiK7A1</name>
    <dbReference type="NCBI Taxonomy" id="2759194"/>
    <lineage>
        <taxon>Viruses</taxon>
        <taxon>Duplodnaviria</taxon>
        <taxon>Heunggongvirae</taxon>
        <taxon>Uroviricota</taxon>
        <taxon>Caudoviricetes</taxon>
        <taxon>Vandenendeviridae</taxon>
        <taxon>Gorskivirinae</taxon>
        <taxon>Torinovirus</taxon>
        <taxon>Torinovirus K7A1</taxon>
    </lineage>
</organism>
<accession>A0A7H0XFL6</accession>
<protein>
    <submittedName>
        <fullName evidence="2">Uncharacterized protein</fullName>
    </submittedName>
</protein>